<name>A0A4Y7J920_PAPSO</name>
<protein>
    <recommendedName>
        <fullName evidence="5">Protein TAPETUM DETERMINANT 1</fullName>
    </recommendedName>
</protein>
<dbReference type="GO" id="GO:0001709">
    <property type="term" value="P:cell fate determination"/>
    <property type="evidence" value="ECO:0007669"/>
    <property type="project" value="TreeGrafter"/>
</dbReference>
<dbReference type="OrthoDB" id="1572689at2759"/>
<evidence type="ECO:0008006" key="5">
    <source>
        <dbReference type="Google" id="ProtNLM"/>
    </source>
</evidence>
<keyword evidence="4" id="KW-1185">Reference proteome</keyword>
<evidence type="ECO:0000256" key="2">
    <source>
        <dbReference type="SAM" id="Phobius"/>
    </source>
</evidence>
<organism evidence="3 4">
    <name type="scientific">Papaver somniferum</name>
    <name type="common">Opium poppy</name>
    <dbReference type="NCBI Taxonomy" id="3469"/>
    <lineage>
        <taxon>Eukaryota</taxon>
        <taxon>Viridiplantae</taxon>
        <taxon>Streptophyta</taxon>
        <taxon>Embryophyta</taxon>
        <taxon>Tracheophyta</taxon>
        <taxon>Spermatophyta</taxon>
        <taxon>Magnoliopsida</taxon>
        <taxon>Ranunculales</taxon>
        <taxon>Papaveraceae</taxon>
        <taxon>Papaveroideae</taxon>
        <taxon>Papaver</taxon>
    </lineage>
</organism>
<evidence type="ECO:0000313" key="3">
    <source>
        <dbReference type="EMBL" id="RZC56209.1"/>
    </source>
</evidence>
<proteinExistence type="predicted"/>
<feature type="transmembrane region" description="Helical" evidence="2">
    <location>
        <begin position="20"/>
        <end position="39"/>
    </location>
</feature>
<dbReference type="Proteomes" id="UP000316621">
    <property type="component" value="Chromosome 3"/>
</dbReference>
<dbReference type="Pfam" id="PF24068">
    <property type="entry name" value="TPD1_C"/>
    <property type="match status" value="1"/>
</dbReference>
<evidence type="ECO:0000256" key="1">
    <source>
        <dbReference type="ARBA" id="ARBA00022729"/>
    </source>
</evidence>
<dbReference type="AlphaFoldDB" id="A0A4Y7J920"/>
<evidence type="ECO:0000313" key="4">
    <source>
        <dbReference type="Proteomes" id="UP000316621"/>
    </source>
</evidence>
<dbReference type="PANTHER" id="PTHR33184:SF2">
    <property type="entry name" value="APPLE DOMAIN-CONTAINING PROTEIN"/>
    <property type="match status" value="1"/>
</dbReference>
<dbReference type="EMBL" id="CM010717">
    <property type="protein sequence ID" value="RZC56209.1"/>
    <property type="molecule type" value="Genomic_DNA"/>
</dbReference>
<dbReference type="Gramene" id="RZC56209">
    <property type="protein sequence ID" value="RZC56209"/>
    <property type="gene ID" value="C5167_015081"/>
</dbReference>
<keyword evidence="2" id="KW-1133">Transmembrane helix</keyword>
<accession>A0A4Y7J920</accession>
<keyword evidence="2" id="KW-0472">Membrane</keyword>
<dbReference type="InterPro" id="IPR040361">
    <property type="entry name" value="TPD1"/>
</dbReference>
<reference evidence="3 4" key="1">
    <citation type="journal article" date="2018" name="Science">
        <title>The opium poppy genome and morphinan production.</title>
        <authorList>
            <person name="Guo L."/>
            <person name="Winzer T."/>
            <person name="Yang X."/>
            <person name="Li Y."/>
            <person name="Ning Z."/>
            <person name="He Z."/>
            <person name="Teodor R."/>
            <person name="Lu Y."/>
            <person name="Bowser T.A."/>
            <person name="Graham I.A."/>
            <person name="Ye K."/>
        </authorList>
    </citation>
    <scope>NUCLEOTIDE SEQUENCE [LARGE SCALE GENOMIC DNA]</scope>
    <source>
        <strain evidence="4">cv. HN1</strain>
        <tissue evidence="3">Leaves</tissue>
    </source>
</reference>
<gene>
    <name evidence="3" type="ORF">C5167_015081</name>
</gene>
<dbReference type="PANTHER" id="PTHR33184">
    <property type="entry name" value="PROTEIN TAPETUM DETERMINANT 1-LIKE-RELATED"/>
    <property type="match status" value="1"/>
</dbReference>
<sequence>MGAFNVYLHPSNYNYNCNLMKILIVIIVVFCNIFGLAHSSATTGYETKMVQPSSSQQALNESILLHSRNRKLLSNEHCTSRDISISQSKDSSSTGIPQYIVQIVNTCMSSSCVPRHIHVHCGWFASAKIVNPNIFKRLSHDDCLVNNGRPLLNSQVVRFTYSNSFMYPISFMSAKFCFD</sequence>
<keyword evidence="2" id="KW-0812">Transmembrane</keyword>
<keyword evidence="1" id="KW-0732">Signal</keyword>